<dbReference type="RefSeq" id="WP_353293107.1">
    <property type="nucleotide sequence ID" value="NZ_BAABWH010000001.1"/>
</dbReference>
<protein>
    <recommendedName>
        <fullName evidence="3">Lipoprotein</fullName>
    </recommendedName>
</protein>
<accession>A0ABP9ZVK2</accession>
<dbReference type="PANTHER" id="PTHR41339:SF1">
    <property type="entry name" value="SECRETED PROTEIN"/>
    <property type="match status" value="1"/>
</dbReference>
<dbReference type="PANTHER" id="PTHR41339">
    <property type="entry name" value="LIPL48"/>
    <property type="match status" value="1"/>
</dbReference>
<reference evidence="1 2" key="1">
    <citation type="submission" date="2024-04" db="EMBL/GenBank/DDBJ databases">
        <title>Draft genome sequence of Thalassolituus maritimus NBRC 116585.</title>
        <authorList>
            <person name="Miyakawa T."/>
            <person name="Kusuya Y."/>
            <person name="Miura T."/>
        </authorList>
    </citation>
    <scope>NUCLEOTIDE SEQUENCE [LARGE SCALE GENOMIC DNA]</scope>
    <source>
        <strain evidence="1 2">5NW40-0001</strain>
    </source>
</reference>
<gene>
    <name evidence="1" type="ORF">NBRC116585_02820</name>
</gene>
<keyword evidence="2" id="KW-1185">Reference proteome</keyword>
<dbReference type="EMBL" id="BAABWH010000001">
    <property type="protein sequence ID" value="GAA6144165.1"/>
    <property type="molecule type" value="Genomic_DNA"/>
</dbReference>
<evidence type="ECO:0000313" key="2">
    <source>
        <dbReference type="Proteomes" id="UP001481413"/>
    </source>
</evidence>
<dbReference type="PROSITE" id="PS51257">
    <property type="entry name" value="PROKAR_LIPOPROTEIN"/>
    <property type="match status" value="1"/>
</dbReference>
<evidence type="ECO:0008006" key="3">
    <source>
        <dbReference type="Google" id="ProtNLM"/>
    </source>
</evidence>
<sequence length="492" mass="50714">MELNKNILAISILSATLVGCGGGSSSSSSDDDTTTPVAGTPDFVTCNSDETICTLEGTIDQDFTLESGIEWRLGGFTVVGSGGSVLADAAAVTAAKDAGVTLTIEPGVHVKAFSTGALLVTRGSKLMAEGTAAEPITFSSIQDEDFDGLGEWGGVIVQGFAPQYGPGNTGACFGEGTVCNVEGEGGDEVGNFGGNEPADNSGVIKYVRIAEGGKVAGPNNEINGLTLQGVGHGTTVEYVQVHNNLDDGVEWFGGTVNAKYLVLTGNDDDDIDFDEGYKGNIQYAIIRKNPALAAPSGSNDPRGIEANSSDEDYVPQTEGALANITLVGAFMSSGEPAMRLRGSLNASVYNTVAYGFEHCVRIDDSANVTPEDPADAESDVTLNNVIGNCGDLNADEFYRGTREADAGSNIGYDADVAFDAAAALTNASATVTQMDFAEVDNGSGFAFDNTTYVGAVQPGTAAADAWWAGWTIEGSLDDIETQDPTLDPTPAE</sequence>
<dbReference type="Proteomes" id="UP001481413">
    <property type="component" value="Unassembled WGS sequence"/>
</dbReference>
<organism evidence="1 2">
    <name type="scientific">Thalassolituus maritimus</name>
    <dbReference type="NCBI Taxonomy" id="484498"/>
    <lineage>
        <taxon>Bacteria</taxon>
        <taxon>Pseudomonadati</taxon>
        <taxon>Pseudomonadota</taxon>
        <taxon>Gammaproteobacteria</taxon>
        <taxon>Oceanospirillales</taxon>
        <taxon>Oceanospirillaceae</taxon>
        <taxon>Thalassolituus</taxon>
    </lineage>
</organism>
<name>A0ABP9ZVK2_9GAMM</name>
<comment type="caution">
    <text evidence="1">The sequence shown here is derived from an EMBL/GenBank/DDBJ whole genome shotgun (WGS) entry which is preliminary data.</text>
</comment>
<evidence type="ECO:0000313" key="1">
    <source>
        <dbReference type="EMBL" id="GAA6144165.1"/>
    </source>
</evidence>
<proteinExistence type="predicted"/>